<comment type="similarity">
    <text evidence="1">Belongs to the AHA1 family.</text>
</comment>
<feature type="domain" description="Activator of Hsp90 ATPase homologue 1/2-like C-terminal" evidence="3">
    <location>
        <begin position="22"/>
        <end position="142"/>
    </location>
</feature>
<dbReference type="Gene3D" id="3.30.530.20">
    <property type="match status" value="1"/>
</dbReference>
<proteinExistence type="inferred from homology"/>
<feature type="region of interest" description="Disordered" evidence="2">
    <location>
        <begin position="1"/>
        <end position="23"/>
    </location>
</feature>
<dbReference type="RefSeq" id="WP_378534729.1">
    <property type="nucleotide sequence ID" value="NZ_JBHSBH010000010.1"/>
</dbReference>
<dbReference type="SUPFAM" id="SSF55961">
    <property type="entry name" value="Bet v1-like"/>
    <property type="match status" value="1"/>
</dbReference>
<evidence type="ECO:0000256" key="2">
    <source>
        <dbReference type="SAM" id="MobiDB-lite"/>
    </source>
</evidence>
<accession>A0ABV8FRF4</accession>
<name>A0ABV8FRF4_9ACTN</name>
<organism evidence="4 5">
    <name type="scientific">Nocardiopsis sediminis</name>
    <dbReference type="NCBI Taxonomy" id="1778267"/>
    <lineage>
        <taxon>Bacteria</taxon>
        <taxon>Bacillati</taxon>
        <taxon>Actinomycetota</taxon>
        <taxon>Actinomycetes</taxon>
        <taxon>Streptosporangiales</taxon>
        <taxon>Nocardiopsidaceae</taxon>
        <taxon>Nocardiopsis</taxon>
    </lineage>
</organism>
<evidence type="ECO:0000313" key="4">
    <source>
        <dbReference type="EMBL" id="MFC3997633.1"/>
    </source>
</evidence>
<dbReference type="InterPro" id="IPR023393">
    <property type="entry name" value="START-like_dom_sf"/>
</dbReference>
<sequence length="270" mass="28556">MSDDGDPHAHAHVTRSEVEIPATPGEVWQAITTSSGSAAWSFPADIEPRVGGAVHIHREPFGPDASATVTGWEPPHRFAYEERAAAPAPAIATEFLIEAREQGSCVVRVVSSLYAEGEGWDDIAEDTGTGWGMALRVLRSYAAHFPGRPAARLDLTVPVGAPPRARAEVSAAVHEALGLTGRTAGMAFRTPQDAPPLSGVIDHLGPAFALLRAERPCPALFAVSAFPMDAATLSVNVTGRLYGPRADAVAAWHRPLWNDLLTRLAAAART</sequence>
<dbReference type="Proteomes" id="UP001595847">
    <property type="component" value="Unassembled WGS sequence"/>
</dbReference>
<comment type="caution">
    <text evidence="4">The sequence shown here is derived from an EMBL/GenBank/DDBJ whole genome shotgun (WGS) entry which is preliminary data.</text>
</comment>
<protein>
    <submittedName>
        <fullName evidence="4">SRPBCC domain-containing protein</fullName>
    </submittedName>
</protein>
<evidence type="ECO:0000313" key="5">
    <source>
        <dbReference type="Proteomes" id="UP001595847"/>
    </source>
</evidence>
<feature type="compositionally biased region" description="Basic and acidic residues" evidence="2">
    <location>
        <begin position="1"/>
        <end position="18"/>
    </location>
</feature>
<evidence type="ECO:0000256" key="1">
    <source>
        <dbReference type="ARBA" id="ARBA00006817"/>
    </source>
</evidence>
<dbReference type="CDD" id="cd07814">
    <property type="entry name" value="SRPBCC_CalC_Aha1-like"/>
    <property type="match status" value="1"/>
</dbReference>
<reference evidence="5" key="1">
    <citation type="journal article" date="2019" name="Int. J. Syst. Evol. Microbiol.">
        <title>The Global Catalogue of Microorganisms (GCM) 10K type strain sequencing project: providing services to taxonomists for standard genome sequencing and annotation.</title>
        <authorList>
            <consortium name="The Broad Institute Genomics Platform"/>
            <consortium name="The Broad Institute Genome Sequencing Center for Infectious Disease"/>
            <person name="Wu L."/>
            <person name="Ma J."/>
        </authorList>
    </citation>
    <scope>NUCLEOTIDE SEQUENCE [LARGE SCALE GENOMIC DNA]</scope>
    <source>
        <strain evidence="5">TBRC 1826</strain>
    </source>
</reference>
<dbReference type="Pfam" id="PF08327">
    <property type="entry name" value="AHSA1"/>
    <property type="match status" value="1"/>
</dbReference>
<dbReference type="EMBL" id="JBHSBH010000010">
    <property type="protein sequence ID" value="MFC3997633.1"/>
    <property type="molecule type" value="Genomic_DNA"/>
</dbReference>
<dbReference type="InterPro" id="IPR013538">
    <property type="entry name" value="ASHA1/2-like_C"/>
</dbReference>
<keyword evidence="5" id="KW-1185">Reference proteome</keyword>
<gene>
    <name evidence="4" type="ORF">ACFOVU_16995</name>
</gene>
<evidence type="ECO:0000259" key="3">
    <source>
        <dbReference type="Pfam" id="PF08327"/>
    </source>
</evidence>